<evidence type="ECO:0000256" key="3">
    <source>
        <dbReference type="ARBA" id="ARBA00023136"/>
    </source>
</evidence>
<dbReference type="OrthoDB" id="8222426at2"/>
<dbReference type="SUPFAM" id="SSF56925">
    <property type="entry name" value="OMPA-like"/>
    <property type="match status" value="1"/>
</dbReference>
<keyword evidence="2 6" id="KW-0732">Signal</keyword>
<dbReference type="Gene3D" id="2.40.160.20">
    <property type="match status" value="1"/>
</dbReference>
<keyword evidence="3" id="KW-0472">Membrane</keyword>
<evidence type="ECO:0000313" key="8">
    <source>
        <dbReference type="EMBL" id="SHN73272.1"/>
    </source>
</evidence>
<dbReference type="PANTHER" id="PTHR34001:SF3">
    <property type="entry name" value="BLL7405 PROTEIN"/>
    <property type="match status" value="1"/>
</dbReference>
<name>A0A1M7TRC7_9BRAD</name>
<evidence type="ECO:0000313" key="9">
    <source>
        <dbReference type="Proteomes" id="UP000184096"/>
    </source>
</evidence>
<dbReference type="InterPro" id="IPR011250">
    <property type="entry name" value="OMP/PagP_B-barrel"/>
</dbReference>
<evidence type="ECO:0000256" key="4">
    <source>
        <dbReference type="ARBA" id="ARBA00023237"/>
    </source>
</evidence>
<sequence>MLRSSAIVSLAAAVGTVLGSCASLAADLPRAYTKAPPVDQAPPSWSGCYLGGNVGAGWDKTHSDGTGFASEVFVPPFDYGSSSGSAVIGGGQIGCDYQFASNWIIGIQVKADFGKITSSNAVAPFPGITASYQLKNTEEVTARLGYAVAPAVLAYVKGGVAWANAGASALALPVLAENASFTRTGYTVGGGLEWKFAPGWSVFGEYNYLDFGTKSTNLYATGLIPAFGTAGALADTISLRLRSQEALVGVNYRFD</sequence>
<proteinExistence type="inferred from homology"/>
<comment type="similarity">
    <text evidence="5">Belongs to the Omp25/RopB family.</text>
</comment>
<dbReference type="AlphaFoldDB" id="A0A1M7TRC7"/>
<feature type="signal peptide" evidence="6">
    <location>
        <begin position="1"/>
        <end position="25"/>
    </location>
</feature>
<protein>
    <submittedName>
        <fullName evidence="8">Outer membrane immunogenic protein</fullName>
    </submittedName>
</protein>
<accession>A0A1M7TRC7</accession>
<reference evidence="9" key="1">
    <citation type="submission" date="2016-11" db="EMBL/GenBank/DDBJ databases">
        <authorList>
            <person name="Varghese N."/>
            <person name="Submissions S."/>
        </authorList>
    </citation>
    <scope>NUCLEOTIDE SEQUENCE [LARGE SCALE GENOMIC DNA]</scope>
    <source>
        <strain evidence="9">GAS401</strain>
    </source>
</reference>
<evidence type="ECO:0000256" key="6">
    <source>
        <dbReference type="SAM" id="SignalP"/>
    </source>
</evidence>
<evidence type="ECO:0000256" key="1">
    <source>
        <dbReference type="ARBA" id="ARBA00004442"/>
    </source>
</evidence>
<dbReference type="InterPro" id="IPR027385">
    <property type="entry name" value="Beta-barrel_OMP"/>
</dbReference>
<dbReference type="InterPro" id="IPR051692">
    <property type="entry name" value="OMP-like"/>
</dbReference>
<comment type="subcellular location">
    <subcellularLocation>
        <location evidence="1">Cell outer membrane</location>
    </subcellularLocation>
</comment>
<dbReference type="PANTHER" id="PTHR34001">
    <property type="entry name" value="BLL7405 PROTEIN"/>
    <property type="match status" value="1"/>
</dbReference>
<dbReference type="GO" id="GO:0009279">
    <property type="term" value="C:cell outer membrane"/>
    <property type="evidence" value="ECO:0007669"/>
    <property type="project" value="UniProtKB-SubCell"/>
</dbReference>
<dbReference type="Pfam" id="PF13505">
    <property type="entry name" value="OMP_b-brl"/>
    <property type="match status" value="1"/>
</dbReference>
<feature type="domain" description="Outer membrane protein beta-barrel" evidence="7">
    <location>
        <begin position="44"/>
        <end position="254"/>
    </location>
</feature>
<keyword evidence="4" id="KW-0998">Cell outer membrane</keyword>
<feature type="chain" id="PRO_5012523111" evidence="6">
    <location>
        <begin position="26"/>
        <end position="255"/>
    </location>
</feature>
<evidence type="ECO:0000256" key="2">
    <source>
        <dbReference type="ARBA" id="ARBA00022729"/>
    </source>
</evidence>
<evidence type="ECO:0000256" key="5">
    <source>
        <dbReference type="ARBA" id="ARBA00038306"/>
    </source>
</evidence>
<dbReference type="EMBL" id="LT670849">
    <property type="protein sequence ID" value="SHN73272.1"/>
    <property type="molecule type" value="Genomic_DNA"/>
</dbReference>
<organism evidence="8 9">
    <name type="scientific">Bradyrhizobium erythrophlei</name>
    <dbReference type="NCBI Taxonomy" id="1437360"/>
    <lineage>
        <taxon>Bacteria</taxon>
        <taxon>Pseudomonadati</taxon>
        <taxon>Pseudomonadota</taxon>
        <taxon>Alphaproteobacteria</taxon>
        <taxon>Hyphomicrobiales</taxon>
        <taxon>Nitrobacteraceae</taxon>
        <taxon>Bradyrhizobium</taxon>
    </lineage>
</organism>
<gene>
    <name evidence="8" type="ORF">SAMN05444170_2436</name>
</gene>
<dbReference type="Proteomes" id="UP000184096">
    <property type="component" value="Chromosome I"/>
</dbReference>
<evidence type="ECO:0000259" key="7">
    <source>
        <dbReference type="Pfam" id="PF13505"/>
    </source>
</evidence>
<dbReference type="PROSITE" id="PS51257">
    <property type="entry name" value="PROKAR_LIPOPROTEIN"/>
    <property type="match status" value="1"/>
</dbReference>
<keyword evidence="9" id="KW-1185">Reference proteome</keyword>